<accession>A0A653KTC8</accession>
<dbReference type="EMBL" id="CABWLC010000006">
    <property type="protein sequence ID" value="VXA82466.1"/>
    <property type="molecule type" value="Genomic_DNA"/>
</dbReference>
<gene>
    <name evidence="1" type="ORF">AERO8C_140014</name>
</gene>
<dbReference type="GO" id="GO:0016740">
    <property type="term" value="F:transferase activity"/>
    <property type="evidence" value="ECO:0007669"/>
    <property type="project" value="UniProtKB-KW"/>
</dbReference>
<organism evidence="1 2">
    <name type="scientific">Aeromonas veronii</name>
    <dbReference type="NCBI Taxonomy" id="654"/>
    <lineage>
        <taxon>Bacteria</taxon>
        <taxon>Pseudomonadati</taxon>
        <taxon>Pseudomonadota</taxon>
        <taxon>Gammaproteobacteria</taxon>
        <taxon>Aeromonadales</taxon>
        <taxon>Aeromonadaceae</taxon>
        <taxon>Aeromonas</taxon>
    </lineage>
</organism>
<name>A0A653KTC8_AERVE</name>
<proteinExistence type="predicted"/>
<evidence type="ECO:0000313" key="1">
    <source>
        <dbReference type="EMBL" id="VXA82466.1"/>
    </source>
</evidence>
<reference evidence="1 2" key="1">
    <citation type="submission" date="2019-10" db="EMBL/GenBank/DDBJ databases">
        <authorList>
            <person name="Karimi E."/>
        </authorList>
    </citation>
    <scope>NUCLEOTIDE SEQUENCE [LARGE SCALE GENOMIC DNA]</scope>
    <source>
        <strain evidence="1">Aeromonas sp. 8C</strain>
    </source>
</reference>
<dbReference type="Proteomes" id="UP000439123">
    <property type="component" value="Unassembled WGS sequence"/>
</dbReference>
<keyword evidence="1" id="KW-0808">Transferase</keyword>
<sequence>MARIFYSRQDVGQIRHADKKDMNAFSTEALLDNLHELLATIPETERIHSLKARIVPGLGVAQGTLARQLPLISQGFPEVVDCYPGTINMELECPLEVTQPDHRTAPLAWTPSGRTTEVFDLVRIELEFGSLPTRVPAWLYVAHASPHRRTPTIHEVITQQLNLSDVSECKIHLRASAVTLTPTH</sequence>
<evidence type="ECO:0000313" key="2">
    <source>
        <dbReference type="Proteomes" id="UP000439123"/>
    </source>
</evidence>
<protein>
    <submittedName>
        <fullName evidence="1">Glycosyltransferase 9 family protein</fullName>
    </submittedName>
</protein>
<dbReference type="AlphaFoldDB" id="A0A653KTC8"/>